<proteinExistence type="predicted"/>
<reference evidence="2 3" key="1">
    <citation type="submission" date="2018-12" db="EMBL/GenBank/DDBJ databases">
        <authorList>
            <person name="Sun L."/>
            <person name="Chen Z."/>
        </authorList>
    </citation>
    <scope>NUCLEOTIDE SEQUENCE [LARGE SCALE GENOMIC DNA]</scope>
    <source>
        <strain evidence="2 3">3-5-3</strain>
    </source>
</reference>
<dbReference type="RefSeq" id="WP_127200422.1">
    <property type="nucleotide sequence ID" value="NZ_RZNX01000009.1"/>
</dbReference>
<keyword evidence="1" id="KW-1133">Transmembrane helix</keyword>
<organism evidence="2 3">
    <name type="scientific">Paenibacillus zeisoli</name>
    <dbReference type="NCBI Taxonomy" id="2496267"/>
    <lineage>
        <taxon>Bacteria</taxon>
        <taxon>Bacillati</taxon>
        <taxon>Bacillota</taxon>
        <taxon>Bacilli</taxon>
        <taxon>Bacillales</taxon>
        <taxon>Paenibacillaceae</taxon>
        <taxon>Paenibacillus</taxon>
    </lineage>
</organism>
<keyword evidence="1" id="KW-0812">Transmembrane</keyword>
<comment type="caution">
    <text evidence="2">The sequence shown here is derived from an EMBL/GenBank/DDBJ whole genome shotgun (WGS) entry which is preliminary data.</text>
</comment>
<accession>A0A3S1D7G5</accession>
<keyword evidence="1" id="KW-0472">Membrane</keyword>
<dbReference type="EMBL" id="RZNX01000009">
    <property type="protein sequence ID" value="RUT28668.1"/>
    <property type="molecule type" value="Genomic_DNA"/>
</dbReference>
<dbReference type="Proteomes" id="UP000272464">
    <property type="component" value="Unassembled WGS sequence"/>
</dbReference>
<dbReference type="OrthoDB" id="2628546at2"/>
<gene>
    <name evidence="2" type="ORF">EJP77_16850</name>
</gene>
<evidence type="ECO:0000313" key="3">
    <source>
        <dbReference type="Proteomes" id="UP000272464"/>
    </source>
</evidence>
<feature type="transmembrane region" description="Helical" evidence="1">
    <location>
        <begin position="31"/>
        <end position="51"/>
    </location>
</feature>
<sequence>MQQFWVVLQELRKWFESFGWYRQLRKYDMQLLFGGLGVGFLYEILILILPYQSTSGLITLFYTIPLLALAHQAFLLGAWLTLTSGNIKYLPYALWLEAVLIIFPFSHITLAGLIPAAVYALLGYFVFKYTATAYVDKSGTP</sequence>
<feature type="transmembrane region" description="Helical" evidence="1">
    <location>
        <begin position="57"/>
        <end position="82"/>
    </location>
</feature>
<keyword evidence="3" id="KW-1185">Reference proteome</keyword>
<name>A0A3S1D7G5_9BACL</name>
<protein>
    <submittedName>
        <fullName evidence="2">Uncharacterized protein</fullName>
    </submittedName>
</protein>
<dbReference type="AlphaFoldDB" id="A0A3S1D7G5"/>
<evidence type="ECO:0000313" key="2">
    <source>
        <dbReference type="EMBL" id="RUT28668.1"/>
    </source>
</evidence>
<evidence type="ECO:0000256" key="1">
    <source>
        <dbReference type="SAM" id="Phobius"/>
    </source>
</evidence>
<feature type="transmembrane region" description="Helical" evidence="1">
    <location>
        <begin position="94"/>
        <end position="127"/>
    </location>
</feature>